<keyword evidence="2" id="KW-1185">Reference proteome</keyword>
<dbReference type="EMBL" id="JACRWG010000006">
    <property type="protein sequence ID" value="MBC6009247.1"/>
    <property type="molecule type" value="Genomic_DNA"/>
</dbReference>
<name>A0ABR7K958_9FIRM</name>
<organism evidence="1 2">
    <name type="scientific">Catenibacterium faecis</name>
    <dbReference type="NCBI Taxonomy" id="2764323"/>
    <lineage>
        <taxon>Bacteria</taxon>
        <taxon>Bacillati</taxon>
        <taxon>Bacillota</taxon>
        <taxon>Erysipelotrichia</taxon>
        <taxon>Erysipelotrichales</taxon>
        <taxon>Coprobacillaceae</taxon>
        <taxon>Catenibacterium</taxon>
    </lineage>
</organism>
<proteinExistence type="predicted"/>
<sequence length="229" mass="28296">MEHTPVTQEYLIDLYRSLIIKRDELKNNAEENEKKYYKMFRDLYKEYYGLMIECIFLKKRISYCQRCNNLQIMIYKEEIDSYIDVVKEDYMHQLENLKNHKKRIKKSLNHDGMKQAKKIFKRIVKRIDKEHPLWERSIDSYRYNDLKELMNIEALVDYETHSTRHNIDIIYLMIRINSIEEEIDFYIKQPSYSPQEKEESLKKEILKYRCYRNDLNKQYHSFTKIMHAC</sequence>
<dbReference type="RefSeq" id="WP_187011795.1">
    <property type="nucleotide sequence ID" value="NZ_JACRWG010000006.1"/>
</dbReference>
<comment type="caution">
    <text evidence="1">The sequence shown here is derived from an EMBL/GenBank/DDBJ whole genome shotgun (WGS) entry which is preliminary data.</text>
</comment>
<accession>A0ABR7K958</accession>
<gene>
    <name evidence="1" type="ORF">H8909_03145</name>
</gene>
<evidence type="ECO:0000313" key="1">
    <source>
        <dbReference type="EMBL" id="MBC6009247.1"/>
    </source>
</evidence>
<protein>
    <submittedName>
        <fullName evidence="1">Uncharacterized protein</fullName>
    </submittedName>
</protein>
<dbReference type="Proteomes" id="UP000603474">
    <property type="component" value="Unassembled WGS sequence"/>
</dbReference>
<reference evidence="1 2" key="1">
    <citation type="submission" date="2020-08" db="EMBL/GenBank/DDBJ databases">
        <authorList>
            <person name="Liu C."/>
            <person name="Sun Q."/>
        </authorList>
    </citation>
    <scope>NUCLEOTIDE SEQUENCE [LARGE SCALE GENOMIC DNA]</scope>
    <source>
        <strain evidence="1 2">NSJ-22</strain>
    </source>
</reference>
<evidence type="ECO:0000313" key="2">
    <source>
        <dbReference type="Proteomes" id="UP000603474"/>
    </source>
</evidence>